<feature type="compositionally biased region" description="Low complexity" evidence="4">
    <location>
        <begin position="166"/>
        <end position="175"/>
    </location>
</feature>
<evidence type="ECO:0000313" key="6">
    <source>
        <dbReference type="EMBL" id="AZN39163.1"/>
    </source>
</evidence>
<organism evidence="6 7">
    <name type="scientific">Paenibacillus albus</name>
    <dbReference type="NCBI Taxonomy" id="2495582"/>
    <lineage>
        <taxon>Bacteria</taxon>
        <taxon>Bacillati</taxon>
        <taxon>Bacillota</taxon>
        <taxon>Bacilli</taxon>
        <taxon>Bacillales</taxon>
        <taxon>Paenibacillaceae</taxon>
        <taxon>Paenibacillus</taxon>
    </lineage>
</organism>
<dbReference type="OrthoDB" id="9758917at2"/>
<dbReference type="Pfam" id="PF13365">
    <property type="entry name" value="Trypsin_2"/>
    <property type="match status" value="1"/>
</dbReference>
<dbReference type="EMBL" id="CP034437">
    <property type="protein sequence ID" value="AZN39163.1"/>
    <property type="molecule type" value="Genomic_DNA"/>
</dbReference>
<dbReference type="Proteomes" id="UP000272528">
    <property type="component" value="Chromosome"/>
</dbReference>
<evidence type="ECO:0000256" key="1">
    <source>
        <dbReference type="ARBA" id="ARBA00022670"/>
    </source>
</evidence>
<keyword evidence="3" id="KW-0720">Serine protease</keyword>
<dbReference type="Gene3D" id="2.40.10.120">
    <property type="match status" value="1"/>
</dbReference>
<accession>A0A3S9A071</accession>
<keyword evidence="5" id="KW-0812">Transmembrane</keyword>
<sequence length="365" mass="38311">MILMHDNMEMNNDLNNSNSTEGMTTYRYDSSKRVASLQRVYDEAIAANEGIGASGSGGNRRKRTSARSVLAAFLVGALVVGGLTYTSDRMNLFSGGTSNAVQTKVANGDSSSADAGVTTASLKSSTDNFASVFSQANPAVVEIANYGVENSQSNSNLFGRNGGWSGSRQQSQQSSADPVLMGTGSGFFFNKDGYILTNQHVIADATELKITVPGYDDPLTAKVVNANKDLDLAVLKVDSPDGKDFPALSFGDSDQANIGDWVVAIGNPYGLDHTMTIGVLSAKERPITVTEDDGSEHQYKHLLQTDASINPGNSGGPLLNAKGQVIGVNTAVNAEAQGMGFAISSSTIQDAVKKMMEGTTETSSF</sequence>
<evidence type="ECO:0000256" key="4">
    <source>
        <dbReference type="SAM" id="MobiDB-lite"/>
    </source>
</evidence>
<gene>
    <name evidence="6" type="ORF">EJC50_05415</name>
</gene>
<keyword evidence="1 6" id="KW-0645">Protease</keyword>
<feature type="region of interest" description="Disordered" evidence="4">
    <location>
        <begin position="157"/>
        <end position="177"/>
    </location>
</feature>
<dbReference type="PANTHER" id="PTHR43343:SF3">
    <property type="entry name" value="PROTEASE DO-LIKE 8, CHLOROPLASTIC"/>
    <property type="match status" value="1"/>
</dbReference>
<dbReference type="InterPro" id="IPR051201">
    <property type="entry name" value="Chloro_Bact_Ser_Proteases"/>
</dbReference>
<keyword evidence="5" id="KW-0472">Membrane</keyword>
<keyword evidence="2" id="KW-0378">Hydrolase</keyword>
<dbReference type="KEGG" id="palb:EJC50_05415"/>
<dbReference type="PRINTS" id="PR00834">
    <property type="entry name" value="PROTEASES2C"/>
</dbReference>
<evidence type="ECO:0000313" key="7">
    <source>
        <dbReference type="Proteomes" id="UP000272528"/>
    </source>
</evidence>
<dbReference type="InterPro" id="IPR009003">
    <property type="entry name" value="Peptidase_S1_PA"/>
</dbReference>
<name>A0A3S9A071_9BACL</name>
<evidence type="ECO:0000256" key="5">
    <source>
        <dbReference type="SAM" id="Phobius"/>
    </source>
</evidence>
<proteinExistence type="predicted"/>
<dbReference type="InterPro" id="IPR001940">
    <property type="entry name" value="Peptidase_S1C"/>
</dbReference>
<dbReference type="AlphaFoldDB" id="A0A3S9A071"/>
<keyword evidence="5" id="KW-1133">Transmembrane helix</keyword>
<keyword evidence="7" id="KW-1185">Reference proteome</keyword>
<dbReference type="GO" id="GO:0006508">
    <property type="term" value="P:proteolysis"/>
    <property type="evidence" value="ECO:0007669"/>
    <property type="project" value="UniProtKB-KW"/>
</dbReference>
<evidence type="ECO:0000256" key="3">
    <source>
        <dbReference type="ARBA" id="ARBA00022825"/>
    </source>
</evidence>
<dbReference type="GO" id="GO:0004252">
    <property type="term" value="F:serine-type endopeptidase activity"/>
    <property type="evidence" value="ECO:0007669"/>
    <property type="project" value="InterPro"/>
</dbReference>
<protein>
    <submittedName>
        <fullName evidence="6">Trypsin-like serine protease</fullName>
    </submittedName>
</protein>
<feature type="transmembrane region" description="Helical" evidence="5">
    <location>
        <begin position="69"/>
        <end position="87"/>
    </location>
</feature>
<dbReference type="SUPFAM" id="SSF50494">
    <property type="entry name" value="Trypsin-like serine proteases"/>
    <property type="match status" value="1"/>
</dbReference>
<reference evidence="7" key="1">
    <citation type="submission" date="2018-12" db="EMBL/GenBank/DDBJ databases">
        <title>Genome sequence of Peanibacillus sp.</title>
        <authorList>
            <person name="Subramani G."/>
            <person name="Srinivasan S."/>
            <person name="Kim M.K."/>
        </authorList>
    </citation>
    <scope>NUCLEOTIDE SEQUENCE [LARGE SCALE GENOMIC DNA]</scope>
    <source>
        <strain evidence="7">18JY67-1</strain>
    </source>
</reference>
<evidence type="ECO:0000256" key="2">
    <source>
        <dbReference type="ARBA" id="ARBA00022801"/>
    </source>
</evidence>
<dbReference type="PANTHER" id="PTHR43343">
    <property type="entry name" value="PEPTIDASE S12"/>
    <property type="match status" value="1"/>
</dbReference>